<feature type="domain" description="Peptidoglycan recognition protein family" evidence="5">
    <location>
        <begin position="5"/>
        <end position="129"/>
    </location>
</feature>
<sequence length="153" mass="16869">MARQVQFNKRTATNLLVVHCAATKASMDIGRKEIQMWHVQQGWLAIGYHFVIRRDGTIEEGRPHDAIGSHVKGRNHDSLGICLAGGIDDKGKPQDNFTDAQKAALQGLLWKMTSGLEFDGAYKGLPVVGHRDLDAGKACPSFDAKAWWKSVTE</sequence>
<accession>A0A0A0YSJ1</accession>
<keyword evidence="7" id="KW-1185">Reference proteome</keyword>
<dbReference type="GO" id="GO:0008745">
    <property type="term" value="F:N-acetylmuramoyl-L-alanine amidase activity"/>
    <property type="evidence" value="ECO:0007669"/>
    <property type="project" value="UniProtKB-EC"/>
</dbReference>
<dbReference type="SUPFAM" id="SSF55846">
    <property type="entry name" value="N-acetylmuramoyl-L-alanine amidase-like"/>
    <property type="match status" value="1"/>
</dbReference>
<dbReference type="KEGG" id="vg:24576434"/>
<dbReference type="OrthoDB" id="13080at10239"/>
<dbReference type="Gene3D" id="3.40.80.10">
    <property type="entry name" value="Peptidoglycan recognition protein-like"/>
    <property type="match status" value="1"/>
</dbReference>
<keyword evidence="3" id="KW-0081">Bacteriolytic enzyme</keyword>
<evidence type="ECO:0000256" key="2">
    <source>
        <dbReference type="ARBA" id="ARBA00022529"/>
    </source>
</evidence>
<dbReference type="Pfam" id="PF01510">
    <property type="entry name" value="Amidase_2"/>
    <property type="match status" value="1"/>
</dbReference>
<dbReference type="PANTHER" id="PTHR11022:SF41">
    <property type="entry name" value="PEPTIDOGLYCAN-RECOGNITION PROTEIN LC-RELATED"/>
    <property type="match status" value="1"/>
</dbReference>
<dbReference type="GO" id="GO:0009253">
    <property type="term" value="P:peptidoglycan catabolic process"/>
    <property type="evidence" value="ECO:0007669"/>
    <property type="project" value="InterPro"/>
</dbReference>
<dbReference type="GeneID" id="24576434"/>
<dbReference type="InterPro" id="IPR036505">
    <property type="entry name" value="Amidase/PGRP_sf"/>
</dbReference>
<dbReference type="SMART" id="SM00644">
    <property type="entry name" value="Ami_2"/>
    <property type="match status" value="1"/>
</dbReference>
<proteinExistence type="inferred from homology"/>
<dbReference type="GO" id="GO:0008270">
    <property type="term" value="F:zinc ion binding"/>
    <property type="evidence" value="ECO:0007669"/>
    <property type="project" value="InterPro"/>
</dbReference>
<evidence type="ECO:0000256" key="3">
    <source>
        <dbReference type="ARBA" id="ARBA00022638"/>
    </source>
</evidence>
<name>A0A0A0YSJ1_9CAUD</name>
<dbReference type="CDD" id="cd06583">
    <property type="entry name" value="PGRP"/>
    <property type="match status" value="1"/>
</dbReference>
<keyword evidence="6" id="KW-0378">Hydrolase</keyword>
<keyword evidence="2" id="KW-0929">Antimicrobial</keyword>
<protein>
    <submittedName>
        <fullName evidence="6">Lysozyme</fullName>
        <ecNumber evidence="6">3.5.1.28</ecNumber>
    </submittedName>
</protein>
<gene>
    <name evidence="6" type="ORF">NL61_18</name>
</gene>
<comment type="similarity">
    <text evidence="1">Belongs to the N-acetylmuramoyl-L-alanine amidase 2 family.</text>
</comment>
<dbReference type="EC" id="3.5.1.28" evidence="6"/>
<dbReference type="SMR" id="A0A0A0YSJ1"/>
<organism evidence="6 7">
    <name type="scientific">Pseudomonas phage Pf-10</name>
    <dbReference type="NCBI Taxonomy" id="1562076"/>
    <lineage>
        <taxon>Viruses</taxon>
        <taxon>Duplodnaviria</taxon>
        <taxon>Heunggongvirae</taxon>
        <taxon>Uroviricota</taxon>
        <taxon>Caudoviricetes</taxon>
        <taxon>Autographivirales</taxon>
        <taxon>Autotranscriptaviridae</taxon>
        <taxon>Studiervirinae</taxon>
        <taxon>Pifdecavirus</taxon>
        <taxon>Pifdecavirus BIMBV46</taxon>
        <taxon>Pifdecavirus Pf10</taxon>
    </lineage>
</organism>
<dbReference type="InterPro" id="IPR015510">
    <property type="entry name" value="PGRP"/>
</dbReference>
<dbReference type="InterPro" id="IPR002502">
    <property type="entry name" value="Amidase_domain"/>
</dbReference>
<dbReference type="SMART" id="SM00701">
    <property type="entry name" value="PGRP"/>
    <property type="match status" value="1"/>
</dbReference>
<reference evidence="6 7" key="1">
    <citation type="submission" date="2014-10" db="EMBL/GenBank/DDBJ databases">
        <title>Complete genome sequence and comparative genome analysis of Pseudomonas phage Pf-10.</title>
        <authorList>
            <person name="Valentovich L.N."/>
            <person name="Pilipchuk T.A."/>
        </authorList>
    </citation>
    <scope>NUCLEOTIDE SEQUENCE [LARGE SCALE GENOMIC DNA]</scope>
</reference>
<dbReference type="GO" id="GO:0042742">
    <property type="term" value="P:defense response to bacterium"/>
    <property type="evidence" value="ECO:0007669"/>
    <property type="project" value="UniProtKB-KW"/>
</dbReference>
<dbReference type="GO" id="GO:0001897">
    <property type="term" value="P:symbiont-mediated cytolysis of host cell"/>
    <property type="evidence" value="ECO:0007669"/>
    <property type="project" value="UniProtKB-ARBA"/>
</dbReference>
<dbReference type="PANTHER" id="PTHR11022">
    <property type="entry name" value="PEPTIDOGLYCAN RECOGNITION PROTEIN"/>
    <property type="match status" value="1"/>
</dbReference>
<evidence type="ECO:0000313" key="6">
    <source>
        <dbReference type="EMBL" id="AIX12980.1"/>
    </source>
</evidence>
<dbReference type="InterPro" id="IPR006619">
    <property type="entry name" value="PGRP_domain_met/bac"/>
</dbReference>
<evidence type="ECO:0000259" key="4">
    <source>
        <dbReference type="SMART" id="SM00644"/>
    </source>
</evidence>
<feature type="domain" description="N-acetylmuramoyl-L-alanine amidase" evidence="4">
    <location>
        <begin position="2"/>
        <end position="141"/>
    </location>
</feature>
<evidence type="ECO:0000259" key="5">
    <source>
        <dbReference type="SMART" id="SM00701"/>
    </source>
</evidence>
<dbReference type="EMBL" id="KP025626">
    <property type="protein sequence ID" value="AIX12980.1"/>
    <property type="molecule type" value="Genomic_DNA"/>
</dbReference>
<evidence type="ECO:0000313" key="7">
    <source>
        <dbReference type="Proteomes" id="UP000030326"/>
    </source>
</evidence>
<dbReference type="Proteomes" id="UP000030326">
    <property type="component" value="Segment"/>
</dbReference>
<dbReference type="RefSeq" id="YP_009145615.1">
    <property type="nucleotide sequence ID" value="NC_027292.1"/>
</dbReference>
<evidence type="ECO:0000256" key="1">
    <source>
        <dbReference type="ARBA" id="ARBA00007553"/>
    </source>
</evidence>